<dbReference type="EMBL" id="FOYT01000001">
    <property type="protein sequence ID" value="SFR46068.1"/>
    <property type="molecule type" value="Genomic_DNA"/>
</dbReference>
<accession>A0A1I6GV65</accession>
<protein>
    <submittedName>
        <fullName evidence="2">Uncharacterized protein</fullName>
    </submittedName>
</protein>
<keyword evidence="3" id="KW-1185">Reference proteome</keyword>
<evidence type="ECO:0000313" key="2">
    <source>
        <dbReference type="EMBL" id="SFR46068.1"/>
    </source>
</evidence>
<dbReference type="Proteomes" id="UP000198531">
    <property type="component" value="Unassembled WGS sequence"/>
</dbReference>
<gene>
    <name evidence="2" type="ORF">SAMN04487947_1694</name>
</gene>
<dbReference type="STRING" id="553469.SAMN04487947_1694"/>
<evidence type="ECO:0000256" key="1">
    <source>
        <dbReference type="SAM" id="Phobius"/>
    </source>
</evidence>
<dbReference type="AlphaFoldDB" id="A0A1I6GV65"/>
<organism evidence="2 3">
    <name type="scientific">Halogeometricum rufum</name>
    <dbReference type="NCBI Taxonomy" id="553469"/>
    <lineage>
        <taxon>Archaea</taxon>
        <taxon>Methanobacteriati</taxon>
        <taxon>Methanobacteriota</taxon>
        <taxon>Stenosarchaea group</taxon>
        <taxon>Halobacteria</taxon>
        <taxon>Halobacteriales</taxon>
        <taxon>Haloferacaceae</taxon>
        <taxon>Halogeometricum</taxon>
    </lineage>
</organism>
<proteinExistence type="predicted"/>
<feature type="transmembrane region" description="Helical" evidence="1">
    <location>
        <begin position="62"/>
        <end position="86"/>
    </location>
</feature>
<keyword evidence="1" id="KW-0472">Membrane</keyword>
<name>A0A1I6GV65_9EURY</name>
<keyword evidence="1" id="KW-0812">Transmembrane</keyword>
<evidence type="ECO:0000313" key="3">
    <source>
        <dbReference type="Proteomes" id="UP000198531"/>
    </source>
</evidence>
<sequence>MVLGAETVLLVLFFNVAEFAVFPWPFPEYGPLATFSLAGLGCLAVLAGVAVAPFSGERGTSLVAFGVVLLVGFVPTYLLFGCVFYGCVGDV</sequence>
<keyword evidence="1" id="KW-1133">Transmembrane helix</keyword>
<feature type="transmembrane region" description="Helical" evidence="1">
    <location>
        <begin position="29"/>
        <end position="50"/>
    </location>
</feature>
<reference evidence="3" key="1">
    <citation type="submission" date="2016-10" db="EMBL/GenBank/DDBJ databases">
        <authorList>
            <person name="Varghese N."/>
            <person name="Submissions S."/>
        </authorList>
    </citation>
    <scope>NUCLEOTIDE SEQUENCE [LARGE SCALE GENOMIC DNA]</scope>
    <source>
        <strain evidence="3">CGMCC 1.7736</strain>
    </source>
</reference>